<dbReference type="InterPro" id="IPR004942">
    <property type="entry name" value="Roadblock/LAMTOR2_dom"/>
</dbReference>
<keyword evidence="4" id="KW-1185">Reference proteome</keyword>
<proteinExistence type="inferred from homology"/>
<dbReference type="HOGENOM" id="CLU_1762331_0_0_1"/>
<dbReference type="OrthoDB" id="304376at2759"/>
<comment type="similarity">
    <text evidence="1">Belongs to the GAMAD family.</text>
</comment>
<dbReference type="GeneID" id="5035758"/>
<dbReference type="eggNOG" id="ENOG502RT29">
    <property type="taxonomic scope" value="Eukaryota"/>
</dbReference>
<dbReference type="Gene3D" id="3.30.450.30">
    <property type="entry name" value="Dynein light chain 2a, cytoplasmic"/>
    <property type="match status" value="1"/>
</dbReference>
<evidence type="ECO:0000313" key="4">
    <source>
        <dbReference type="Proteomes" id="UP000000600"/>
    </source>
</evidence>
<dbReference type="Proteomes" id="UP000000600">
    <property type="component" value="Unassembled WGS sequence"/>
</dbReference>
<dbReference type="EMBL" id="CT868430">
    <property type="protein sequence ID" value="CAK82576.1"/>
    <property type="molecule type" value="Genomic_DNA"/>
</dbReference>
<dbReference type="SUPFAM" id="SSF103196">
    <property type="entry name" value="Roadblock/LC7 domain"/>
    <property type="match status" value="1"/>
</dbReference>
<reference evidence="3 4" key="1">
    <citation type="journal article" date="2006" name="Nature">
        <title>Global trends of whole-genome duplications revealed by the ciliate Paramecium tetraurelia.</title>
        <authorList>
            <consortium name="Genoscope"/>
            <person name="Aury J.-M."/>
            <person name="Jaillon O."/>
            <person name="Duret L."/>
            <person name="Noel B."/>
            <person name="Jubin C."/>
            <person name="Porcel B.M."/>
            <person name="Segurens B."/>
            <person name="Daubin V."/>
            <person name="Anthouard V."/>
            <person name="Aiach N."/>
            <person name="Arnaiz O."/>
            <person name="Billaut A."/>
            <person name="Beisson J."/>
            <person name="Blanc I."/>
            <person name="Bouhouche K."/>
            <person name="Camara F."/>
            <person name="Duharcourt S."/>
            <person name="Guigo R."/>
            <person name="Gogendeau D."/>
            <person name="Katinka M."/>
            <person name="Keller A.-M."/>
            <person name="Kissmehl R."/>
            <person name="Klotz C."/>
            <person name="Koll F."/>
            <person name="Le Moue A."/>
            <person name="Lepere C."/>
            <person name="Malinsky S."/>
            <person name="Nowacki M."/>
            <person name="Nowak J.K."/>
            <person name="Plattner H."/>
            <person name="Poulain J."/>
            <person name="Ruiz F."/>
            <person name="Serrano V."/>
            <person name="Zagulski M."/>
            <person name="Dessen P."/>
            <person name="Betermier M."/>
            <person name="Weissenbach J."/>
            <person name="Scarpelli C."/>
            <person name="Schachter V."/>
            <person name="Sperling L."/>
            <person name="Meyer E."/>
            <person name="Cohen J."/>
            <person name="Wincker P."/>
        </authorList>
    </citation>
    <scope>NUCLEOTIDE SEQUENCE [LARGE SCALE GENOMIC DNA]</scope>
    <source>
        <strain evidence="3 4">Stock d4-2</strain>
    </source>
</reference>
<dbReference type="InParanoid" id="A0DHQ9"/>
<evidence type="ECO:0000256" key="1">
    <source>
        <dbReference type="ARBA" id="ARBA00007191"/>
    </source>
</evidence>
<dbReference type="Pfam" id="PF03259">
    <property type="entry name" value="Robl_LC7"/>
    <property type="match status" value="1"/>
</dbReference>
<dbReference type="KEGG" id="ptm:GSPATT00016963001"/>
<evidence type="ECO:0000259" key="2">
    <source>
        <dbReference type="Pfam" id="PF03259"/>
    </source>
</evidence>
<dbReference type="AlphaFoldDB" id="A0DHQ9"/>
<dbReference type="RefSeq" id="XP_001449973.1">
    <property type="nucleotide sequence ID" value="XM_001449936.1"/>
</dbReference>
<protein>
    <recommendedName>
        <fullName evidence="2">Roadblock/LAMTOR2 domain-containing protein</fullName>
    </recommendedName>
</protein>
<evidence type="ECO:0000313" key="3">
    <source>
        <dbReference type="EMBL" id="CAK82576.1"/>
    </source>
</evidence>
<organism evidence="3 4">
    <name type="scientific">Paramecium tetraurelia</name>
    <dbReference type="NCBI Taxonomy" id="5888"/>
    <lineage>
        <taxon>Eukaryota</taxon>
        <taxon>Sar</taxon>
        <taxon>Alveolata</taxon>
        <taxon>Ciliophora</taxon>
        <taxon>Intramacronucleata</taxon>
        <taxon>Oligohymenophorea</taxon>
        <taxon>Peniculida</taxon>
        <taxon>Parameciidae</taxon>
        <taxon>Paramecium</taxon>
    </lineage>
</organism>
<name>A0DHQ9_PARTE</name>
<gene>
    <name evidence="3" type="ORF">GSPATT00016963001</name>
</gene>
<dbReference type="STRING" id="5888.A0DHQ9"/>
<sequence>MVTSHLIRIVTNKRYQPVEGANGYVIFNQDCIPLKRSEKNISYEKAVHMSALVADLWNVTKKCIQRDLRNQDVFTLLISKERFGSHQNQNQSLIRIYNFTMYQELYQLEGDYTMIGIQLCGKAIEEAKSAAAAEAQALAEAEKAKKGDKEQS</sequence>
<feature type="domain" description="Roadblock/LAMTOR2" evidence="2">
    <location>
        <begin position="13"/>
        <end position="72"/>
    </location>
</feature>
<accession>A0DHQ9</accession>